<protein>
    <submittedName>
        <fullName evidence="3">DUF4925 domain-containing protein</fullName>
    </submittedName>
</protein>
<feature type="chain" id="PRO_5044549947" evidence="1">
    <location>
        <begin position="23"/>
        <end position="466"/>
    </location>
</feature>
<proteinExistence type="predicted"/>
<reference evidence="2 5" key="1">
    <citation type="submission" date="2015-09" db="EMBL/GenBank/DDBJ databases">
        <authorList>
            <consortium name="Pathogen Informatics"/>
        </authorList>
    </citation>
    <scope>NUCLEOTIDE SEQUENCE [LARGE SCALE GENOMIC DNA]</scope>
    <source>
        <strain evidence="2 5">2789STDY5834846</strain>
    </source>
</reference>
<keyword evidence="6" id="KW-1185">Reference proteome</keyword>
<name>A0A174JR62_9BACE</name>
<dbReference type="EMBL" id="JANUTS010000001">
    <property type="protein sequence ID" value="MCS2791155.1"/>
    <property type="molecule type" value="Genomic_DNA"/>
</dbReference>
<dbReference type="EMBL" id="CP103141">
    <property type="protein sequence ID" value="UVQ75617.1"/>
    <property type="molecule type" value="Genomic_DNA"/>
</dbReference>
<dbReference type="AlphaFoldDB" id="A0A174JR62"/>
<dbReference type="EMBL" id="CZAE01000006">
    <property type="protein sequence ID" value="CUO99635.1"/>
    <property type="molecule type" value="Genomic_DNA"/>
</dbReference>
<evidence type="ECO:0000313" key="6">
    <source>
        <dbReference type="Proteomes" id="UP001060104"/>
    </source>
</evidence>
<sequence>MKNKLSYLIGVACLLCYTSTFTSCVNGVDDEYLEQKFTENNGTDEEGDELPDLNGDYSIEGDYELIMTCNGEPLEGKKVVMAVDETNESATITFAAAETDLESIIGLIPGANLIQGLGLKYTGNSPVPGEKEITITNVPLFRNGMNYMFKGSYIQPTYTMDYEGKIEDEKLTVDINYELTNQKLAGTWNLAPVNTNAMMEGINCVTTSPLWINWDSQVAIDPGYIEGVDNLKQQPNGIFTYLIVILGDPIMADYLPINLPVQKWISNLLKSVTAKPNGGMYAIYSYSGDLEHPQWSSSDGMPHNAMRYYYDPEKPDEKIHLELNSGLLIDIIQGFITPVSRGTRAEIDYGNTKEIAKQLVKLLVPMLEKGIPCDYELNGDKLILNIDGVALRDILAKLVELANDPAAKTVINEFLDSQSLGAYKENIALLLSTLPNALKYQNYDEKSGVGSGECTYVKLGLKFVKE</sequence>
<accession>A0A174JR62</accession>
<dbReference type="Proteomes" id="UP000095606">
    <property type="component" value="Unassembled WGS sequence"/>
</dbReference>
<gene>
    <name evidence="2" type="ORF">ERS852461_01612</name>
    <name evidence="3" type="ORF">NXW97_03880</name>
    <name evidence="4" type="ORF">NXY30_04225</name>
</gene>
<dbReference type="Proteomes" id="UP001060104">
    <property type="component" value="Chromosome"/>
</dbReference>
<dbReference type="RefSeq" id="WP_010535810.1">
    <property type="nucleotide sequence ID" value="NZ_CABMFH010000004.1"/>
</dbReference>
<organism evidence="2 5">
    <name type="scientific">Bacteroides faecis</name>
    <dbReference type="NCBI Taxonomy" id="674529"/>
    <lineage>
        <taxon>Bacteria</taxon>
        <taxon>Pseudomonadati</taxon>
        <taxon>Bacteroidota</taxon>
        <taxon>Bacteroidia</taxon>
        <taxon>Bacteroidales</taxon>
        <taxon>Bacteroidaceae</taxon>
        <taxon>Bacteroides</taxon>
    </lineage>
</organism>
<keyword evidence="1" id="KW-0732">Signal</keyword>
<reference evidence="3" key="2">
    <citation type="submission" date="2022-08" db="EMBL/GenBank/DDBJ databases">
        <title>Genome Sequencing of Bacteroides fragilis Group Isolates with Nanopore Technology.</title>
        <authorList>
            <person name="Tisza M.J."/>
            <person name="Smith D."/>
            <person name="Dekker J.P."/>
        </authorList>
    </citation>
    <scope>NUCLEOTIDE SEQUENCE</scope>
    <source>
        <strain evidence="3">BFG-351</strain>
        <strain evidence="4">BFG-527</strain>
    </source>
</reference>
<feature type="signal peptide" evidence="1">
    <location>
        <begin position="1"/>
        <end position="22"/>
    </location>
</feature>
<evidence type="ECO:0000313" key="5">
    <source>
        <dbReference type="Proteomes" id="UP000095606"/>
    </source>
</evidence>
<dbReference type="Proteomes" id="UP001204548">
    <property type="component" value="Unassembled WGS sequence"/>
</dbReference>
<evidence type="ECO:0000313" key="3">
    <source>
        <dbReference type="EMBL" id="MCS2791155.1"/>
    </source>
</evidence>
<dbReference type="GeneID" id="69587858"/>
<dbReference type="PROSITE" id="PS51257">
    <property type="entry name" value="PROKAR_LIPOPROTEIN"/>
    <property type="match status" value="1"/>
</dbReference>
<evidence type="ECO:0000313" key="4">
    <source>
        <dbReference type="EMBL" id="UVQ75617.1"/>
    </source>
</evidence>
<accession>A0A3E5GJ81</accession>
<evidence type="ECO:0000313" key="2">
    <source>
        <dbReference type="EMBL" id="CUO99635.1"/>
    </source>
</evidence>
<evidence type="ECO:0000256" key="1">
    <source>
        <dbReference type="SAM" id="SignalP"/>
    </source>
</evidence>